<keyword evidence="3" id="KW-1185">Reference proteome</keyword>
<evidence type="ECO:0000313" key="4">
    <source>
        <dbReference type="WBParaSite" id="GPUH_0001749401-mRNA-1"/>
    </source>
</evidence>
<name>A0A183E931_9BILA</name>
<organism evidence="4">
    <name type="scientific">Gongylonema pulchrum</name>
    <dbReference type="NCBI Taxonomy" id="637853"/>
    <lineage>
        <taxon>Eukaryota</taxon>
        <taxon>Metazoa</taxon>
        <taxon>Ecdysozoa</taxon>
        <taxon>Nematoda</taxon>
        <taxon>Chromadorea</taxon>
        <taxon>Rhabditida</taxon>
        <taxon>Spirurina</taxon>
        <taxon>Spiruromorpha</taxon>
        <taxon>Spiruroidea</taxon>
        <taxon>Gongylonematidae</taxon>
        <taxon>Gongylonema</taxon>
    </lineage>
</organism>
<dbReference type="EMBL" id="UYRT01085227">
    <property type="protein sequence ID" value="VDN29865.1"/>
    <property type="molecule type" value="Genomic_DNA"/>
</dbReference>
<protein>
    <submittedName>
        <fullName evidence="4">MBD domain-containing protein</fullName>
    </submittedName>
</protein>
<evidence type="ECO:0000313" key="3">
    <source>
        <dbReference type="Proteomes" id="UP000271098"/>
    </source>
</evidence>
<sequence length="114" mass="12533">MQTYGSKGTILAPLLPLEWRELVSTGISGRRKKAKQQKNEQQLDPVRRFMLKVIGRSTVSLDHETVDIDDDDDITEDVRLAESALATVGGNASVLDSPSTVNDNEHNDSVDSKP</sequence>
<reference evidence="2 3" key="2">
    <citation type="submission" date="2018-11" db="EMBL/GenBank/DDBJ databases">
        <authorList>
            <consortium name="Pathogen Informatics"/>
        </authorList>
    </citation>
    <scope>NUCLEOTIDE SEQUENCE [LARGE SCALE GENOMIC DNA]</scope>
</reference>
<evidence type="ECO:0000313" key="2">
    <source>
        <dbReference type="EMBL" id="VDN29865.1"/>
    </source>
</evidence>
<reference evidence="4" key="1">
    <citation type="submission" date="2016-06" db="UniProtKB">
        <authorList>
            <consortium name="WormBaseParasite"/>
        </authorList>
    </citation>
    <scope>IDENTIFICATION</scope>
</reference>
<gene>
    <name evidence="2" type="ORF">GPUH_LOCUS17472</name>
</gene>
<accession>A0A183E931</accession>
<feature type="compositionally biased region" description="Basic and acidic residues" evidence="1">
    <location>
        <begin position="103"/>
        <end position="114"/>
    </location>
</feature>
<dbReference type="Proteomes" id="UP000271098">
    <property type="component" value="Unassembled WGS sequence"/>
</dbReference>
<dbReference type="AlphaFoldDB" id="A0A183E931"/>
<feature type="region of interest" description="Disordered" evidence="1">
    <location>
        <begin position="89"/>
        <end position="114"/>
    </location>
</feature>
<dbReference type="WBParaSite" id="GPUH_0001749401-mRNA-1">
    <property type="protein sequence ID" value="GPUH_0001749401-mRNA-1"/>
    <property type="gene ID" value="GPUH_0001749401"/>
</dbReference>
<proteinExistence type="predicted"/>
<evidence type="ECO:0000256" key="1">
    <source>
        <dbReference type="SAM" id="MobiDB-lite"/>
    </source>
</evidence>